<evidence type="ECO:0000256" key="2">
    <source>
        <dbReference type="SAM" id="Phobius"/>
    </source>
</evidence>
<dbReference type="KEGG" id="asc:ASAC_0501"/>
<proteinExistence type="predicted"/>
<dbReference type="InParanoid" id="D9Q0S0"/>
<keyword evidence="1" id="KW-0732">Signal</keyword>
<evidence type="ECO:0000256" key="1">
    <source>
        <dbReference type="ARBA" id="ARBA00022729"/>
    </source>
</evidence>
<dbReference type="PROSITE" id="PS50983">
    <property type="entry name" value="FE_B12_PBP"/>
    <property type="match status" value="1"/>
</dbReference>
<organism evidence="4 5">
    <name type="scientific">Acidilobus saccharovorans (strain DSM 16705 / JCM 18335 / VKM B-2471 / 345-15)</name>
    <dbReference type="NCBI Taxonomy" id="666510"/>
    <lineage>
        <taxon>Archaea</taxon>
        <taxon>Thermoproteota</taxon>
        <taxon>Thermoprotei</taxon>
        <taxon>Acidilobales</taxon>
        <taxon>Acidilobaceae</taxon>
        <taxon>Acidilobus</taxon>
    </lineage>
</organism>
<keyword evidence="2" id="KW-1133">Transmembrane helix</keyword>
<dbReference type="GeneID" id="9498732"/>
<evidence type="ECO:0000313" key="5">
    <source>
        <dbReference type="Proteomes" id="UP000000346"/>
    </source>
</evidence>
<dbReference type="eggNOG" id="arCOG04233">
    <property type="taxonomic scope" value="Archaea"/>
</dbReference>
<feature type="domain" description="Fe/B12 periplasmic-binding" evidence="3">
    <location>
        <begin position="123"/>
        <end position="396"/>
    </location>
</feature>
<reference evidence="4 5" key="1">
    <citation type="journal article" date="2010" name="Appl. Environ. Microbiol.">
        <title>The genome sequence of the crenarchaeon Acidilobus saccharovorans supports a new order, Acidilobales, and suggests an important ecological role in terrestrial acidic hot springs.</title>
        <authorList>
            <person name="Mardanov A.V."/>
            <person name="Svetlitchnyi V.A."/>
            <person name="Beletsky A.V."/>
            <person name="Prokofeva M.I."/>
            <person name="Bonch-Osmolovskaya E.A."/>
            <person name="Ravin N.V."/>
            <person name="Skryabin K.G."/>
        </authorList>
    </citation>
    <scope>NUCLEOTIDE SEQUENCE [LARGE SCALE GENOMIC DNA]</scope>
    <source>
        <strain evidence="5">DSM 16705 / JCM 18335 / VKM B-2471 / 345-15</strain>
    </source>
</reference>
<dbReference type="InterPro" id="IPR054828">
    <property type="entry name" value="Vit_B12_bind_prot"/>
</dbReference>
<keyword evidence="5" id="KW-1185">Reference proteome</keyword>
<dbReference type="HOGENOM" id="CLU_038034_2_8_2"/>
<accession>D9Q0S0</accession>
<dbReference type="EMBL" id="CP001742">
    <property type="protein sequence ID" value="ADL18908.1"/>
    <property type="molecule type" value="Genomic_DNA"/>
</dbReference>
<dbReference type="Proteomes" id="UP000000346">
    <property type="component" value="Chromosome"/>
</dbReference>
<dbReference type="PANTHER" id="PTHR30535">
    <property type="entry name" value="VITAMIN B12-BINDING PROTEIN"/>
    <property type="match status" value="1"/>
</dbReference>
<dbReference type="AlphaFoldDB" id="D9Q0S0"/>
<feature type="transmembrane region" description="Helical" evidence="2">
    <location>
        <begin position="12"/>
        <end position="34"/>
    </location>
</feature>
<dbReference type="InterPro" id="IPR002491">
    <property type="entry name" value="ABC_transptr_periplasmic_BD"/>
</dbReference>
<name>D9Q0S0_ACIS3</name>
<dbReference type="Gene3D" id="3.40.50.1980">
    <property type="entry name" value="Nitrogenase molybdenum iron protein domain"/>
    <property type="match status" value="2"/>
</dbReference>
<dbReference type="PANTHER" id="PTHR30535:SF34">
    <property type="entry name" value="MOLYBDATE-BINDING PROTEIN MOLA"/>
    <property type="match status" value="1"/>
</dbReference>
<dbReference type="NCBIfam" id="NF038402">
    <property type="entry name" value="TroA_like"/>
    <property type="match status" value="1"/>
</dbReference>
<dbReference type="InterPro" id="IPR050902">
    <property type="entry name" value="ABC_Transporter_SBP"/>
</dbReference>
<protein>
    <submittedName>
        <fullName evidence="4">Putative ABC transporter, substrate binding protein</fullName>
    </submittedName>
</protein>
<gene>
    <name evidence="4" type="ordered locus">ASAC_0501</name>
</gene>
<keyword evidence="2" id="KW-0472">Membrane</keyword>
<evidence type="ECO:0000259" key="3">
    <source>
        <dbReference type="PROSITE" id="PS50983"/>
    </source>
</evidence>
<dbReference type="Pfam" id="PF01497">
    <property type="entry name" value="Peripla_BP_2"/>
    <property type="match status" value="1"/>
</dbReference>
<evidence type="ECO:0000313" key="4">
    <source>
        <dbReference type="EMBL" id="ADL18908.1"/>
    </source>
</evidence>
<keyword evidence="2" id="KW-0812">Transmembrane</keyword>
<dbReference type="RefSeq" id="WP_013266420.1">
    <property type="nucleotide sequence ID" value="NC_014374.1"/>
</dbReference>
<dbReference type="OrthoDB" id="15192at2157"/>
<dbReference type="SUPFAM" id="SSF53807">
    <property type="entry name" value="Helical backbone' metal receptor"/>
    <property type="match status" value="1"/>
</dbReference>
<dbReference type="STRING" id="666510.ASAC_0501"/>
<sequence length="423" mass="44269">MSLGGAKGSASTVLLAATLIIMVVLVGLTAYSMYQVQVINRKLSDISSSVSNINSTVMSEVSSRLANESEYLGELLSQLNTSVSSQVAKIRGEVSGLEASIGFPVAIVDALNQTVYVPSMPHRVVTLDPASTEIALAVGAAGQLVGVDNDSLVYLPPPFNYTINKLYQNGSVASIGSTWSSPSVEAILALRPDLVIGTAGWGYNNYIASVLSQYGIPVLLLPSSSSLSDVYKSIIMVGEATGHVKDAVSIVENDSAIVDSLESRLHGLPEVRVAIILWVNPTYVAGGGTFQDNLITLGGGVNAFANSSGWPVVTAEELLEVNPQVIILMSNGGLFNESYLIQWLNSSIGPAYKNISAIASGRVYLVEGWYESVLSEPSVLAPYGALLIAEILHPQAFNISSLPSVISPSTLGVPGVNLEGGPA</sequence>